<organism evidence="2 3">
    <name type="scientific">Sandaracinus amylolyticus</name>
    <dbReference type="NCBI Taxonomy" id="927083"/>
    <lineage>
        <taxon>Bacteria</taxon>
        <taxon>Pseudomonadati</taxon>
        <taxon>Myxococcota</taxon>
        <taxon>Polyangia</taxon>
        <taxon>Polyangiales</taxon>
        <taxon>Sandaracinaceae</taxon>
        <taxon>Sandaracinus</taxon>
    </lineage>
</organism>
<evidence type="ECO:0008006" key="4">
    <source>
        <dbReference type="Google" id="ProtNLM"/>
    </source>
</evidence>
<dbReference type="Pfam" id="PF03203">
    <property type="entry name" value="MerC"/>
    <property type="match status" value="1"/>
</dbReference>
<reference evidence="2 3" key="1">
    <citation type="submission" date="2015-03" db="EMBL/GenBank/DDBJ databases">
        <title>Genome assembly of Sandaracinus amylolyticus DSM 53668.</title>
        <authorList>
            <person name="Sharma G."/>
            <person name="Subramanian S."/>
        </authorList>
    </citation>
    <scope>NUCLEOTIDE SEQUENCE [LARGE SCALE GENOMIC DNA]</scope>
    <source>
        <strain evidence="2 3">DSM 53668</strain>
    </source>
</reference>
<evidence type="ECO:0000313" key="2">
    <source>
        <dbReference type="EMBL" id="AKF04629.1"/>
    </source>
</evidence>
<proteinExistence type="predicted"/>
<dbReference type="Proteomes" id="UP000034883">
    <property type="component" value="Chromosome"/>
</dbReference>
<feature type="transmembrane region" description="Helical" evidence="1">
    <location>
        <begin position="114"/>
        <end position="133"/>
    </location>
</feature>
<dbReference type="EMBL" id="CP011125">
    <property type="protein sequence ID" value="AKF04629.1"/>
    <property type="molecule type" value="Genomic_DNA"/>
</dbReference>
<dbReference type="RefSeq" id="WP_053231949.1">
    <property type="nucleotide sequence ID" value="NZ_CP011125.1"/>
</dbReference>
<evidence type="ECO:0000313" key="3">
    <source>
        <dbReference type="Proteomes" id="UP000034883"/>
    </source>
</evidence>
<dbReference type="InterPro" id="IPR004891">
    <property type="entry name" value="Mercury-R_MerC"/>
</dbReference>
<keyword evidence="1" id="KW-1133">Transmembrane helix</keyword>
<dbReference type="KEGG" id="samy:DB32_001778"/>
<keyword evidence="1" id="KW-0472">Membrane</keyword>
<accession>A0A0F6SE60</accession>
<keyword evidence="3" id="KW-1185">Reference proteome</keyword>
<sequence length="142" mass="14618">MQPGCNNDTIAASPGRRSVLDRIGIGVSLACAIHCVLAALLAAAPAFAATAAPGLGEGFEWLETALLWIALGVGAFALVPAYLREHRSAWPLVLFVVGLGFVAAVRTVDSHVLELVGTVSGVALIASAHLVNLRASHRGHAH</sequence>
<keyword evidence="1" id="KW-0812">Transmembrane</keyword>
<dbReference type="AlphaFoldDB" id="A0A0F6SE60"/>
<gene>
    <name evidence="2" type="ORF">DB32_001778</name>
</gene>
<feature type="transmembrane region" description="Helical" evidence="1">
    <location>
        <begin position="90"/>
        <end position="108"/>
    </location>
</feature>
<dbReference type="GO" id="GO:0015097">
    <property type="term" value="F:mercury ion transmembrane transporter activity"/>
    <property type="evidence" value="ECO:0007669"/>
    <property type="project" value="InterPro"/>
</dbReference>
<feature type="transmembrane region" description="Helical" evidence="1">
    <location>
        <begin position="65"/>
        <end position="83"/>
    </location>
</feature>
<feature type="transmembrane region" description="Helical" evidence="1">
    <location>
        <begin position="23"/>
        <end position="45"/>
    </location>
</feature>
<dbReference type="GO" id="GO:0016020">
    <property type="term" value="C:membrane"/>
    <property type="evidence" value="ECO:0007669"/>
    <property type="project" value="InterPro"/>
</dbReference>
<dbReference type="OrthoDB" id="5966279at2"/>
<dbReference type="STRING" id="927083.DB32_001778"/>
<evidence type="ECO:0000256" key="1">
    <source>
        <dbReference type="SAM" id="Phobius"/>
    </source>
</evidence>
<name>A0A0F6SE60_9BACT</name>
<protein>
    <recommendedName>
        <fullName evidence="4">MerC domain-containing protein</fullName>
    </recommendedName>
</protein>